<evidence type="ECO:0000313" key="3">
    <source>
        <dbReference type="Proteomes" id="UP000265703"/>
    </source>
</evidence>
<comment type="caution">
    <text evidence="2">The sequence shown here is derived from an EMBL/GenBank/DDBJ whole genome shotgun (WGS) entry which is preliminary data.</text>
</comment>
<dbReference type="GO" id="GO:0004674">
    <property type="term" value="F:protein serine/threonine kinase activity"/>
    <property type="evidence" value="ECO:0007669"/>
    <property type="project" value="TreeGrafter"/>
</dbReference>
<sequence length="179" mass="20555">MEYADGGTLQSYLTNNFSKLDWNDKCQLAYQLSSAVACMHYEKIIHCDLHAQNVLVHQNKIKLADFGLSRKITDKSLTDARPGVVPYVDPKYLDNKNQPYILDEKFDVYSVGVLLWQISSGHRPFFTEKYDIDLILDIKQGKRENFVWGTPIKYSNLYKDLNSGGQISRDDSIPKELIS</sequence>
<dbReference type="OrthoDB" id="2289236at2759"/>
<dbReference type="Proteomes" id="UP000265703">
    <property type="component" value="Unassembled WGS sequence"/>
</dbReference>
<dbReference type="InterPro" id="IPR000719">
    <property type="entry name" value="Prot_kinase_dom"/>
</dbReference>
<dbReference type="InterPro" id="IPR051681">
    <property type="entry name" value="Ser/Thr_Kinases-Pseudokinases"/>
</dbReference>
<organism evidence="2 3">
    <name type="scientific">Glomus cerebriforme</name>
    <dbReference type="NCBI Taxonomy" id="658196"/>
    <lineage>
        <taxon>Eukaryota</taxon>
        <taxon>Fungi</taxon>
        <taxon>Fungi incertae sedis</taxon>
        <taxon>Mucoromycota</taxon>
        <taxon>Glomeromycotina</taxon>
        <taxon>Glomeromycetes</taxon>
        <taxon>Glomerales</taxon>
        <taxon>Glomeraceae</taxon>
        <taxon>Glomus</taxon>
    </lineage>
</organism>
<dbReference type="EMBL" id="QKYT01000115">
    <property type="protein sequence ID" value="RIA92876.1"/>
    <property type="molecule type" value="Genomic_DNA"/>
</dbReference>
<feature type="domain" description="Protein kinase" evidence="1">
    <location>
        <begin position="1"/>
        <end position="179"/>
    </location>
</feature>
<gene>
    <name evidence="2" type="ORF">C1645_735982</name>
</gene>
<evidence type="ECO:0000313" key="2">
    <source>
        <dbReference type="EMBL" id="RIA92876.1"/>
    </source>
</evidence>
<accession>A0A397T7K7</accession>
<keyword evidence="3" id="KW-1185">Reference proteome</keyword>
<keyword evidence="2" id="KW-0808">Transferase</keyword>
<dbReference type="AlphaFoldDB" id="A0A397T7K7"/>
<evidence type="ECO:0000259" key="1">
    <source>
        <dbReference type="PROSITE" id="PS50011"/>
    </source>
</evidence>
<dbReference type="PANTHER" id="PTHR44329">
    <property type="entry name" value="SERINE/THREONINE-PROTEIN KINASE TNNI3K-RELATED"/>
    <property type="match status" value="1"/>
</dbReference>
<name>A0A397T7K7_9GLOM</name>
<protein>
    <submittedName>
        <fullName evidence="2">Kinase-like domain-containing protein</fullName>
    </submittedName>
</protein>
<dbReference type="Gene3D" id="1.10.510.10">
    <property type="entry name" value="Transferase(Phosphotransferase) domain 1"/>
    <property type="match status" value="1"/>
</dbReference>
<dbReference type="GO" id="GO:0005524">
    <property type="term" value="F:ATP binding"/>
    <property type="evidence" value="ECO:0007669"/>
    <property type="project" value="InterPro"/>
</dbReference>
<reference evidence="2 3" key="1">
    <citation type="submission" date="2018-06" db="EMBL/GenBank/DDBJ databases">
        <title>Comparative genomics reveals the genomic features of Rhizophagus irregularis, R. cerebriforme, R. diaphanum and Gigaspora rosea, and their symbiotic lifestyle signature.</title>
        <authorList>
            <person name="Morin E."/>
            <person name="San Clemente H."/>
            <person name="Chen E.C.H."/>
            <person name="De La Providencia I."/>
            <person name="Hainaut M."/>
            <person name="Kuo A."/>
            <person name="Kohler A."/>
            <person name="Murat C."/>
            <person name="Tang N."/>
            <person name="Roy S."/>
            <person name="Loubradou J."/>
            <person name="Henrissat B."/>
            <person name="Grigoriev I.V."/>
            <person name="Corradi N."/>
            <person name="Roux C."/>
            <person name="Martin F.M."/>
        </authorList>
    </citation>
    <scope>NUCLEOTIDE SEQUENCE [LARGE SCALE GENOMIC DNA]</scope>
    <source>
        <strain evidence="2 3">DAOM 227022</strain>
    </source>
</reference>
<dbReference type="Pfam" id="PF00069">
    <property type="entry name" value="Pkinase"/>
    <property type="match status" value="1"/>
</dbReference>
<dbReference type="InterPro" id="IPR011009">
    <property type="entry name" value="Kinase-like_dom_sf"/>
</dbReference>
<keyword evidence="2" id="KW-0418">Kinase</keyword>
<proteinExistence type="predicted"/>
<dbReference type="SUPFAM" id="SSF56112">
    <property type="entry name" value="Protein kinase-like (PK-like)"/>
    <property type="match status" value="1"/>
</dbReference>
<dbReference type="PROSITE" id="PS50011">
    <property type="entry name" value="PROTEIN_KINASE_DOM"/>
    <property type="match status" value="1"/>
</dbReference>